<sequence length="1665" mass="177627">MKEWHAGGLKKWLSLGLAALLTLQVLAGYHTTAYAEGSSYPDHLIINQVYGGGGKSDTPVTHSFIELYNPTDKPVDLSGWKVEYSSSRSGSKHLGSTVGESVYKNLEGTVPAYTSYLIRGAAETTTDDLVTVQVAQYDLEWPERYIDNDQYNIRVVNRESVPVDQLAVKEQGGEGNPVASISKQKSVRRADFKDTNDNAADFQVLEYKAGVADAAFIAANRPRSLADGAWGIAPEIPGPVPGGDTAVIKIFHTNDIHSRAKRDSGQIGFAQFKTFIDRESEQADGKIVLDAGDIFHGQTIATLEQGASIAELVRAVGYTAISAGNHDFNYGWERLLELEELSGAVVLSANAMKDGGRVYNGAVMQEAGGVKFGIFGLSTPETAYKTNPKNVEGIDFGTDEQIIELSKQMAANLKAEGAQFVIALSHLGDDPTSTIKSTDIAQHVPGIDLIIDGHSHTNYPQGQRVNGVLIASAGEYFKNAGVVTVAYNKETHEKQLQARSIPASGLTLEQYPEDPSVKAVYDAIIQRQSAIKDVVIGTTPIALEGERTMVRSGETNLGRLITSAMLDESGAQIAITNGGGIRNSIPAGDITKGQVLDVLPFGNYIITKSLTGAQIKAALEQGMAFGAGSFPHVAGMTVTVEKYTVMSGSTPVEKGRVKAITVNGQQMSDTESYVVATNDFMAAGGDGYTVLAEPAVLNNFAALDEALISYMSKADLAAIDAERRLRVTVQPKKVSNLGSYSTGYQSEDGGVAEIVKYNPDNKKMYLVNGQEKKIDIVSLADVKNEVGNTYKLEKRIDVSGMVPDFTFGDITSVDINTERDIVAVAVQAEDYRETGAVLVLDYDGNLIQHIWAGIQPDMVTFSPDGQYILAANEGEPRAGYGEGTVDPKGSVSVINLRHGVKSAVAVNVTFDAFDAQREQLVADQVILKKGAAPSVDLEPEYIAVDSTSRKAYVSLQEANAIAVLDMANYRFTSVKGLGFKDHSLPGNEVDLLKDGTIDIKNQPVYGVYMPDGLAAANIGGKTYLLTPNEGDAREWGDYENIRTAEIDGRKVEVLKNEEHDGLEEGKQYVLGGRSFSIWDAETMKLVYDSGSEFEKRTAELYPKYFNTSNKNIKLDDRSGKKGPEPEDIKVMSEGGRHYAFVGLERIGGVMVYDITNPGGAVFFDYMNTRDYSAPIAGDVSPEGLAVVKGADSPTGYPLVLAAHEVSGTVAVYQMNIAADDPADQPGNGGIPGGGGGAPGGGSGGGYVPGGINSGSYHLNPAGIHEYLPPYLRQSNGRQDVIIPLTGRGGNAGRVEAIVQMGQITIGADLLKGNPGQRTIEFSVEEVPDASTYEVLFEEETASALFDLNLDTVSVDAPVAQMTFDKKSMSSMQSSSMQNGMSFTLSSVSNASLPQSVQQAVAGRPVVDFTVQTGGQAVTEFGGGTVQLSIPYKPAAGEDLQALVAYHVADNGQMTAVHNGHYDAAAGRMVFKVKHFSMYAVGYNKVPFEDVSGWAADYISYLAARGIINGVGVGKFAPGHAITRAEMTALLAKLSGADLAKYSTSTFRDVNADAWYASYIAWGAESGIVNGVGDGRFNPDGRITREELAVMLARFAEQAGYSLPSVQEAGAFADSSKISSWAADSVRSMQQAGIIQGQGSGMFKPKGQATRAEAAKMLAVFVQGMN</sequence>
<protein>
    <recommendedName>
        <fullName evidence="7">Multifunctional 2',3'-cyclic-nucleotide 2'-phosphodiesterase/5'-nucleotidase/3'-nucleotidase</fullName>
    </recommendedName>
</protein>
<reference evidence="5 6" key="1">
    <citation type="submission" date="2018-06" db="EMBL/GenBank/DDBJ databases">
        <title>Paenibacillus imtechensis sp. nov.</title>
        <authorList>
            <person name="Pinnaka A.K."/>
            <person name="Singh H."/>
            <person name="Kaur M."/>
        </authorList>
    </citation>
    <scope>NUCLEOTIDE SEQUENCE [LARGE SCALE GENOMIC DNA]</scope>
    <source>
        <strain evidence="5 6">SMB1</strain>
    </source>
</reference>
<evidence type="ECO:0008006" key="7">
    <source>
        <dbReference type="Google" id="ProtNLM"/>
    </source>
</evidence>
<dbReference type="GO" id="GO:0009166">
    <property type="term" value="P:nucleotide catabolic process"/>
    <property type="evidence" value="ECO:0007669"/>
    <property type="project" value="InterPro"/>
</dbReference>
<keyword evidence="6" id="KW-1185">Reference proteome</keyword>
<evidence type="ECO:0000256" key="2">
    <source>
        <dbReference type="SAM" id="MobiDB-lite"/>
    </source>
</evidence>
<dbReference type="NCBIfam" id="NF038117">
    <property type="entry name" value="choice_anch_I"/>
    <property type="match status" value="1"/>
</dbReference>
<proteinExistence type="predicted"/>
<dbReference type="Gene3D" id="2.130.10.10">
    <property type="entry name" value="YVTN repeat-like/Quinoprotein amine dehydrogenase"/>
    <property type="match status" value="1"/>
</dbReference>
<accession>A0A2W1L4E3</accession>
<organism evidence="5 6">
    <name type="scientific">Paenibacillus sambharensis</name>
    <dbReference type="NCBI Taxonomy" id="1803190"/>
    <lineage>
        <taxon>Bacteria</taxon>
        <taxon>Bacillati</taxon>
        <taxon>Bacillota</taxon>
        <taxon>Bacilli</taxon>
        <taxon>Bacillales</taxon>
        <taxon>Paenibacillaceae</taxon>
        <taxon>Paenibacillus</taxon>
    </lineage>
</organism>
<dbReference type="Proteomes" id="UP000249522">
    <property type="component" value="Unassembled WGS sequence"/>
</dbReference>
<dbReference type="SUPFAM" id="SSF74853">
    <property type="entry name" value="Lamin A/C globular tail domain"/>
    <property type="match status" value="1"/>
</dbReference>
<dbReference type="OrthoDB" id="9801679at2"/>
<evidence type="ECO:0000259" key="4">
    <source>
        <dbReference type="PROSITE" id="PS51841"/>
    </source>
</evidence>
<dbReference type="SUPFAM" id="SSF55816">
    <property type="entry name" value="5'-nucleotidase (syn. UDP-sugar hydrolase), C-terminal domain"/>
    <property type="match status" value="1"/>
</dbReference>
<dbReference type="Pfam" id="PF02872">
    <property type="entry name" value="5_nucleotid_C"/>
    <property type="match status" value="1"/>
</dbReference>
<evidence type="ECO:0000256" key="1">
    <source>
        <dbReference type="ARBA" id="ARBA00022729"/>
    </source>
</evidence>
<dbReference type="InterPro" id="IPR004843">
    <property type="entry name" value="Calcineurin-like_PHP"/>
</dbReference>
<evidence type="ECO:0000259" key="3">
    <source>
        <dbReference type="PROSITE" id="PS51272"/>
    </source>
</evidence>
<dbReference type="PANTHER" id="PTHR11575">
    <property type="entry name" value="5'-NUCLEOTIDASE-RELATED"/>
    <property type="match status" value="1"/>
</dbReference>
<dbReference type="InterPro" id="IPR001322">
    <property type="entry name" value="Lamin_tail_dom"/>
</dbReference>
<evidence type="ECO:0000313" key="5">
    <source>
        <dbReference type="EMBL" id="PZD93050.1"/>
    </source>
</evidence>
<dbReference type="PRINTS" id="PR01607">
    <property type="entry name" value="APYRASEFAMLY"/>
</dbReference>
<dbReference type="PROSITE" id="PS51272">
    <property type="entry name" value="SLH"/>
    <property type="match status" value="3"/>
</dbReference>
<dbReference type="EMBL" id="QKRB01000060">
    <property type="protein sequence ID" value="PZD93050.1"/>
    <property type="molecule type" value="Genomic_DNA"/>
</dbReference>
<dbReference type="Pfam" id="PF00395">
    <property type="entry name" value="SLH"/>
    <property type="match status" value="3"/>
</dbReference>
<dbReference type="PANTHER" id="PTHR11575:SF24">
    <property type="entry name" value="5'-NUCLEOTIDASE"/>
    <property type="match status" value="1"/>
</dbReference>
<feature type="domain" description="LTD" evidence="4">
    <location>
        <begin position="27"/>
        <end position="186"/>
    </location>
</feature>
<dbReference type="PROSITE" id="PS51841">
    <property type="entry name" value="LTD"/>
    <property type="match status" value="1"/>
</dbReference>
<dbReference type="InterPro" id="IPR036415">
    <property type="entry name" value="Lamin_tail_dom_sf"/>
</dbReference>
<dbReference type="GO" id="GO:0016787">
    <property type="term" value="F:hydrolase activity"/>
    <property type="evidence" value="ECO:0007669"/>
    <property type="project" value="InterPro"/>
</dbReference>
<dbReference type="Pfam" id="PF00149">
    <property type="entry name" value="Metallophos"/>
    <property type="match status" value="1"/>
</dbReference>
<gene>
    <name evidence="5" type="ORF">DNH61_25035</name>
</gene>
<keyword evidence="1" id="KW-0732">Signal</keyword>
<feature type="region of interest" description="Disordered" evidence="2">
    <location>
        <begin position="1220"/>
        <end position="1241"/>
    </location>
</feature>
<dbReference type="Pfam" id="PF00932">
    <property type="entry name" value="LTD"/>
    <property type="match status" value="1"/>
</dbReference>
<dbReference type="RefSeq" id="WP_111149692.1">
    <property type="nucleotide sequence ID" value="NZ_QKRB01000060.1"/>
</dbReference>
<dbReference type="Pfam" id="PF22494">
    <property type="entry name" value="choice_anch_I"/>
    <property type="match status" value="2"/>
</dbReference>
<evidence type="ECO:0000313" key="6">
    <source>
        <dbReference type="Proteomes" id="UP000249522"/>
    </source>
</evidence>
<dbReference type="InterPro" id="IPR029052">
    <property type="entry name" value="Metallo-depent_PP-like"/>
</dbReference>
<name>A0A2W1L4E3_9BACL</name>
<feature type="domain" description="SLH" evidence="3">
    <location>
        <begin position="1481"/>
        <end position="1541"/>
    </location>
</feature>
<feature type="domain" description="SLH" evidence="3">
    <location>
        <begin position="1542"/>
        <end position="1605"/>
    </location>
</feature>
<dbReference type="InterPro" id="IPR036907">
    <property type="entry name" value="5'-Nucleotdase_C_sf"/>
</dbReference>
<dbReference type="Gene3D" id="3.60.21.10">
    <property type="match status" value="1"/>
</dbReference>
<dbReference type="InterPro" id="IPR006179">
    <property type="entry name" value="5_nucleotidase/apyrase"/>
</dbReference>
<dbReference type="SUPFAM" id="SSF56300">
    <property type="entry name" value="Metallo-dependent phosphatases"/>
    <property type="match status" value="1"/>
</dbReference>
<dbReference type="SUPFAM" id="SSF75011">
    <property type="entry name" value="3-carboxy-cis,cis-mucoante lactonizing enzyme"/>
    <property type="match status" value="1"/>
</dbReference>
<dbReference type="InterPro" id="IPR015943">
    <property type="entry name" value="WD40/YVTN_repeat-like_dom_sf"/>
</dbReference>
<dbReference type="InterPro" id="IPR001119">
    <property type="entry name" value="SLH_dom"/>
</dbReference>
<dbReference type="InterPro" id="IPR055188">
    <property type="entry name" value="Choice_anch_I"/>
</dbReference>
<dbReference type="InterPro" id="IPR008334">
    <property type="entry name" value="5'-Nucleotdase_C"/>
</dbReference>
<dbReference type="Gene3D" id="3.90.780.10">
    <property type="entry name" value="5'-Nucleotidase, C-terminal domain"/>
    <property type="match status" value="1"/>
</dbReference>
<comment type="caution">
    <text evidence="5">The sequence shown here is derived from an EMBL/GenBank/DDBJ whole genome shotgun (WGS) entry which is preliminary data.</text>
</comment>
<feature type="domain" description="SLH" evidence="3">
    <location>
        <begin position="1608"/>
        <end position="1665"/>
    </location>
</feature>
<feature type="compositionally biased region" description="Gly residues" evidence="2">
    <location>
        <begin position="1226"/>
        <end position="1241"/>
    </location>
</feature>